<dbReference type="OrthoDB" id="10262962at2759"/>
<accession>A0A084QK41</accession>
<dbReference type="PANTHER" id="PTHR11567:SF195">
    <property type="entry name" value="ACID PHOSPHATASE, PUTATIVE (AFU_ORTHOLOGUE AFUA_3G14570)-RELATED"/>
    <property type="match status" value="1"/>
</dbReference>
<protein>
    <recommendedName>
        <fullName evidence="3">3-phytase</fullName>
    </recommendedName>
</protein>
<dbReference type="InterPro" id="IPR029033">
    <property type="entry name" value="His_PPase_superfam"/>
</dbReference>
<dbReference type="GO" id="GO:0016791">
    <property type="term" value="F:phosphatase activity"/>
    <property type="evidence" value="ECO:0007669"/>
    <property type="project" value="TreeGrafter"/>
</dbReference>
<dbReference type="SUPFAM" id="SSF53254">
    <property type="entry name" value="Phosphoglycerate mutase-like"/>
    <property type="match status" value="1"/>
</dbReference>
<evidence type="ECO:0008006" key="3">
    <source>
        <dbReference type="Google" id="ProtNLM"/>
    </source>
</evidence>
<gene>
    <name evidence="1" type="ORF">S40285_02923</name>
</gene>
<name>A0A084QK41_STAC4</name>
<organism evidence="1 2">
    <name type="scientific">Stachybotrys chlorohalonatus (strain IBT 40285)</name>
    <dbReference type="NCBI Taxonomy" id="1283841"/>
    <lineage>
        <taxon>Eukaryota</taxon>
        <taxon>Fungi</taxon>
        <taxon>Dikarya</taxon>
        <taxon>Ascomycota</taxon>
        <taxon>Pezizomycotina</taxon>
        <taxon>Sordariomycetes</taxon>
        <taxon>Hypocreomycetidae</taxon>
        <taxon>Hypocreales</taxon>
        <taxon>Stachybotryaceae</taxon>
        <taxon>Stachybotrys</taxon>
    </lineage>
</organism>
<dbReference type="Gene3D" id="3.40.50.1240">
    <property type="entry name" value="Phosphoglycerate mutase-like"/>
    <property type="match status" value="1"/>
</dbReference>
<keyword evidence="2" id="KW-1185">Reference proteome</keyword>
<dbReference type="AlphaFoldDB" id="A0A084QK41"/>
<dbReference type="EMBL" id="KL660688">
    <property type="protein sequence ID" value="KFA64326.1"/>
    <property type="molecule type" value="Genomic_DNA"/>
</dbReference>
<dbReference type="HOGENOM" id="CLU_030126_0_0_1"/>
<reference evidence="1 2" key="1">
    <citation type="journal article" date="2014" name="BMC Genomics">
        <title>Comparative genome sequencing reveals chemotype-specific gene clusters in the toxigenic black mold Stachybotrys.</title>
        <authorList>
            <person name="Semeiks J."/>
            <person name="Borek D."/>
            <person name="Otwinowski Z."/>
            <person name="Grishin N.V."/>
        </authorList>
    </citation>
    <scope>NUCLEOTIDE SEQUENCE [LARGE SCALE GENOMIC DNA]</scope>
    <source>
        <strain evidence="1 2">IBT 40285</strain>
    </source>
</reference>
<evidence type="ECO:0000313" key="2">
    <source>
        <dbReference type="Proteomes" id="UP000028524"/>
    </source>
</evidence>
<dbReference type="STRING" id="1283841.A0A084QK41"/>
<evidence type="ECO:0000313" key="1">
    <source>
        <dbReference type="EMBL" id="KFA64326.1"/>
    </source>
</evidence>
<dbReference type="Proteomes" id="UP000028524">
    <property type="component" value="Unassembled WGS sequence"/>
</dbReference>
<dbReference type="InterPro" id="IPR050645">
    <property type="entry name" value="Histidine_acid_phosphatase"/>
</dbReference>
<proteinExistence type="predicted"/>
<dbReference type="InParanoid" id="A0A084QK41"/>
<dbReference type="PANTHER" id="PTHR11567">
    <property type="entry name" value="ACID PHOSPHATASE-RELATED"/>
    <property type="match status" value="1"/>
</dbReference>
<sequence>MAARRWPPRLWTSSSTVPLVASLGIIAVIYLAGAMSSWAYPAAALAALSYMRPAPVAAQDVDVQWYPSSQTRVNDLAGVLEGSGVWDFVFNSSVTPDGRYGVYNWCNMPHVRSSEYVKARDGFTLQYVEVIQRHHKRTVYHSNSFPVESYTWDCDDQGLYGYGEPFAGNRSARAYREGFVSPINPFQPSGFRGSCQFPQITEGGLDDSWQHGADLYGVYHDLLGFLPGRDGEYRDKVKYRVSNNLITSQVAGMLINGMWDTTEPFPVMSEQEGIDFLAPQYSCPRSSSLFNAIRSSSNPSWRNRTALTGSLFSTLDALSGVPPNDGGWHDTFDHYYDNLSARQCHAKPLPCRLVGGQNSTDCFTQDLADRVYRLGNWEYSQIYRGTPESLAASASSYGVWVAHLAEHLREVVAGTGETLYFHNVAHDGSMSRLMSVLQIDEMVWPGMGAEIVFELYKQDDEDAAPTPQPTPTGIVAPGCSRNNCLRQVIRQSASASSFCPGLTTSASTAVPTWAANCADAAQLSSACGCVVQPTATTTTTPAPSQTAAPSESGFYVRVLWNGQVFRSASPTLGLMDMVPVETLLAYFDGLVGRRASLVRANCA</sequence>
<dbReference type="OMA" id="RHNIAHD"/>